<keyword evidence="5 6" id="KW-0560">Oxidoreductase</keyword>
<protein>
    <recommendedName>
        <fullName evidence="12">Acyl-CoA dehydrogenase</fullName>
    </recommendedName>
</protein>
<evidence type="ECO:0000256" key="6">
    <source>
        <dbReference type="RuleBase" id="RU362125"/>
    </source>
</evidence>
<dbReference type="Pfam" id="PF00441">
    <property type="entry name" value="Acyl-CoA_dh_1"/>
    <property type="match status" value="1"/>
</dbReference>
<dbReference type="InterPro" id="IPR013786">
    <property type="entry name" value="AcylCoA_DH/ox_N"/>
</dbReference>
<feature type="domain" description="Acyl-CoA dehydrogenase/oxidase C-terminal" evidence="7">
    <location>
        <begin position="307"/>
        <end position="395"/>
    </location>
</feature>
<dbReference type="EMBL" id="MPNT01000001">
    <property type="protein sequence ID" value="OJZ76075.1"/>
    <property type="molecule type" value="Genomic_DNA"/>
</dbReference>
<evidence type="ECO:0000313" key="10">
    <source>
        <dbReference type="EMBL" id="OJZ76075.1"/>
    </source>
</evidence>
<feature type="domain" description="Acyl-CoA oxidase/dehydrogenase middle" evidence="8">
    <location>
        <begin position="133"/>
        <end position="223"/>
    </location>
</feature>
<dbReference type="Gene3D" id="1.10.540.10">
    <property type="entry name" value="Acyl-CoA dehydrogenase/oxidase, N-terminal domain"/>
    <property type="match status" value="1"/>
</dbReference>
<dbReference type="InterPro" id="IPR052161">
    <property type="entry name" value="Mycobact_Acyl-CoA_DH"/>
</dbReference>
<evidence type="ECO:0000256" key="4">
    <source>
        <dbReference type="ARBA" id="ARBA00022827"/>
    </source>
</evidence>
<dbReference type="GO" id="GO:0050660">
    <property type="term" value="F:flavin adenine dinucleotide binding"/>
    <property type="evidence" value="ECO:0007669"/>
    <property type="project" value="InterPro"/>
</dbReference>
<dbReference type="GO" id="GO:0005886">
    <property type="term" value="C:plasma membrane"/>
    <property type="evidence" value="ECO:0007669"/>
    <property type="project" value="TreeGrafter"/>
</dbReference>
<dbReference type="SUPFAM" id="SSF56645">
    <property type="entry name" value="Acyl-CoA dehydrogenase NM domain-like"/>
    <property type="match status" value="1"/>
</dbReference>
<keyword evidence="11" id="KW-1185">Reference proteome</keyword>
<dbReference type="Gene3D" id="1.20.140.10">
    <property type="entry name" value="Butyryl-CoA Dehydrogenase, subunit A, domain 3"/>
    <property type="match status" value="1"/>
</dbReference>
<dbReference type="Proteomes" id="UP000186438">
    <property type="component" value="Unassembled WGS sequence"/>
</dbReference>
<proteinExistence type="inferred from homology"/>
<keyword evidence="3 6" id="KW-0285">Flavoprotein</keyword>
<organism evidence="10 11">
    <name type="scientific">Mycobacterium paraffinicum</name>
    <dbReference type="NCBI Taxonomy" id="53378"/>
    <lineage>
        <taxon>Bacteria</taxon>
        <taxon>Bacillati</taxon>
        <taxon>Actinomycetota</taxon>
        <taxon>Actinomycetes</taxon>
        <taxon>Mycobacteriales</taxon>
        <taxon>Mycobacteriaceae</taxon>
        <taxon>Mycobacterium</taxon>
    </lineage>
</organism>
<comment type="similarity">
    <text evidence="2 6">Belongs to the acyl-CoA dehydrogenase family.</text>
</comment>
<evidence type="ECO:0000256" key="5">
    <source>
        <dbReference type="ARBA" id="ARBA00023002"/>
    </source>
</evidence>
<dbReference type="PANTHER" id="PTHR43292">
    <property type="entry name" value="ACYL-COA DEHYDROGENASE"/>
    <property type="match status" value="1"/>
</dbReference>
<dbReference type="InterPro" id="IPR006091">
    <property type="entry name" value="Acyl-CoA_Oxase/DH_mid-dom"/>
</dbReference>
<evidence type="ECO:0000256" key="3">
    <source>
        <dbReference type="ARBA" id="ARBA00022630"/>
    </source>
</evidence>
<dbReference type="Gene3D" id="2.40.110.10">
    <property type="entry name" value="Butyryl-CoA Dehydrogenase, subunit A, domain 2"/>
    <property type="match status" value="1"/>
</dbReference>
<feature type="domain" description="Acyl-CoA dehydrogenase/oxidase N-terminal" evidence="9">
    <location>
        <begin position="6"/>
        <end position="126"/>
    </location>
</feature>
<evidence type="ECO:0000259" key="7">
    <source>
        <dbReference type="Pfam" id="PF00441"/>
    </source>
</evidence>
<reference evidence="10 11" key="1">
    <citation type="submission" date="2016-11" db="EMBL/GenBank/DDBJ databases">
        <title>Genome sequences of unsequenced Mycobacteria.</title>
        <authorList>
            <person name="Greninger A.L."/>
            <person name="Fang F."/>
            <person name="Jerome K.R."/>
        </authorList>
    </citation>
    <scope>NUCLEOTIDE SEQUENCE [LARGE SCALE GENOMIC DNA]</scope>
    <source>
        <strain evidence="10 11">M11</strain>
    </source>
</reference>
<sequence length="422" mass="45885">MSKANELDAYRAAMREWLSANLPRRSGEADGIPTEVAAEEVAAGRIAQRKVYDAGYLGINVPTEYGGQGLSNAHQQVWVDESAGYDVPLPAGIASIVTMRVVLPTLLHNAAEQQKCEWIPRVLRGEDIWVQLLSEPDAGSDLAGIRTQARRDGDKWILQGTKLWSSGAIHADYGICLARTDQNVPKHRGLTWFKVPLRDEHVTVRPVRQVNGSEEFCEEFLDNVVLGDEMVIGSVNDGWKVANSMLMFERGAGHIDLSPSTSESRSKHASDLVELAGNGIASRCETARGRGSGPAIAAQRTKDWVHEVLTRRVTARLMSGAANPATSALIKLSIGTRGPDRAIAGMQIGGRNAIAWRSPGSAGDRAASNYVYGRQFAIAGGSNQIQRNIISERVLGLPREPSYDNEKPFKDVLRDAQKWTAG</sequence>
<evidence type="ECO:0000259" key="9">
    <source>
        <dbReference type="Pfam" id="PF02771"/>
    </source>
</evidence>
<keyword evidence="4 6" id="KW-0274">FAD</keyword>
<name>A0A1Q4I2D9_9MYCO</name>
<accession>A0A1Q4I2D9</accession>
<evidence type="ECO:0008006" key="12">
    <source>
        <dbReference type="Google" id="ProtNLM"/>
    </source>
</evidence>
<evidence type="ECO:0000256" key="1">
    <source>
        <dbReference type="ARBA" id="ARBA00001974"/>
    </source>
</evidence>
<dbReference type="FunFam" id="2.40.110.10:FF:000011">
    <property type="entry name" value="Acyl-CoA dehydrogenase FadE34"/>
    <property type="match status" value="1"/>
</dbReference>
<evidence type="ECO:0000259" key="8">
    <source>
        <dbReference type="Pfam" id="PF02770"/>
    </source>
</evidence>
<dbReference type="InterPro" id="IPR009100">
    <property type="entry name" value="AcylCoA_DH/oxidase_NM_dom_sf"/>
</dbReference>
<dbReference type="AlphaFoldDB" id="A0A1Q4I2D9"/>
<dbReference type="Pfam" id="PF02770">
    <property type="entry name" value="Acyl-CoA_dh_M"/>
    <property type="match status" value="1"/>
</dbReference>
<dbReference type="STRING" id="53378.BRW65_01110"/>
<gene>
    <name evidence="10" type="ORF">BRW65_01110</name>
</gene>
<dbReference type="InterPro" id="IPR046373">
    <property type="entry name" value="Acyl-CoA_Oxase/DH_mid-dom_sf"/>
</dbReference>
<evidence type="ECO:0000313" key="11">
    <source>
        <dbReference type="Proteomes" id="UP000186438"/>
    </source>
</evidence>
<dbReference type="GO" id="GO:0016627">
    <property type="term" value="F:oxidoreductase activity, acting on the CH-CH group of donors"/>
    <property type="evidence" value="ECO:0007669"/>
    <property type="project" value="InterPro"/>
</dbReference>
<evidence type="ECO:0000256" key="2">
    <source>
        <dbReference type="ARBA" id="ARBA00009347"/>
    </source>
</evidence>
<dbReference type="InterPro" id="IPR036250">
    <property type="entry name" value="AcylCo_DH-like_C"/>
</dbReference>
<comment type="caution">
    <text evidence="10">The sequence shown here is derived from an EMBL/GenBank/DDBJ whole genome shotgun (WGS) entry which is preliminary data.</text>
</comment>
<dbReference type="InterPro" id="IPR009075">
    <property type="entry name" value="AcylCo_DH/oxidase_C"/>
</dbReference>
<dbReference type="InterPro" id="IPR037069">
    <property type="entry name" value="AcylCoA_DH/ox_N_sf"/>
</dbReference>
<comment type="cofactor">
    <cofactor evidence="1 6">
        <name>FAD</name>
        <dbReference type="ChEBI" id="CHEBI:57692"/>
    </cofactor>
</comment>
<dbReference type="Pfam" id="PF02771">
    <property type="entry name" value="Acyl-CoA_dh_N"/>
    <property type="match status" value="1"/>
</dbReference>
<dbReference type="PANTHER" id="PTHR43292:SF3">
    <property type="entry name" value="ACYL-COA DEHYDROGENASE FADE29"/>
    <property type="match status" value="1"/>
</dbReference>
<dbReference type="SUPFAM" id="SSF47203">
    <property type="entry name" value="Acyl-CoA dehydrogenase C-terminal domain-like"/>
    <property type="match status" value="1"/>
</dbReference>